<sequence length="390" mass="43091">MAHKMNSYELNAQRLNLKETLADAEQRIIDLSVDPNADKDQIDVAKKHRDNLKAKFEVINEAYEKAAAEEIKAATPVNKPKAEVVMTPEQKKETIVAAWIRKTMKPEDAAVLEKWHSVKDELKDDKDTTNGSDILPINVASDLVYEPLATNPLREMEEVSTVTNLVLPTIAFEVVTGAVKDGDAAKNATVKGGEIEFGRFKTKVRAGISETILNGTDANLVGYVNNALSSALQARELTAALSASPATGEEHMSFYNAVNGIKTVKGADMFKAINKALADLDDAYQDNAQVLMTRADYFDMLDRLSNSSTTLYEKQPEQIFGVPVHFTSKATTPIVGDFKQARLNYDISTPVFEQYKDYQTGFNYFQLTAWLDHRIKLASAFRLASVSAGK</sequence>
<evidence type="ECO:0000259" key="3">
    <source>
        <dbReference type="Pfam" id="PF05065"/>
    </source>
</evidence>
<reference evidence="4" key="1">
    <citation type="submission" date="2018-07" db="EMBL/GenBank/DDBJ databases">
        <authorList>
            <person name="Somerville V."/>
        </authorList>
    </citation>
    <scope>NUCLEOTIDE SEQUENCE</scope>
    <source>
        <strain evidence="4">NWC_2_2</strain>
    </source>
</reference>
<gene>
    <name evidence="4" type="ORF">DQL93_05020</name>
</gene>
<dbReference type="InterPro" id="IPR024455">
    <property type="entry name" value="Phage_capsid"/>
</dbReference>
<evidence type="ECO:0000256" key="1">
    <source>
        <dbReference type="ARBA" id="ARBA00004328"/>
    </source>
</evidence>
<feature type="domain" description="Phage capsid-like C-terminal" evidence="3">
    <location>
        <begin position="133"/>
        <end position="383"/>
    </location>
</feature>
<comment type="subcellular location">
    <subcellularLocation>
        <location evidence="1">Virion</location>
    </subcellularLocation>
</comment>
<keyword evidence="2" id="KW-0175">Coiled coil</keyword>
<feature type="coiled-coil region" evidence="2">
    <location>
        <begin position="7"/>
        <end position="69"/>
    </location>
</feature>
<proteinExistence type="predicted"/>
<organism evidence="4">
    <name type="scientific">Lactobacillus delbrueckii subsp. lactis</name>
    <dbReference type="NCBI Taxonomy" id="29397"/>
    <lineage>
        <taxon>Bacteria</taxon>
        <taxon>Bacillati</taxon>
        <taxon>Bacillota</taxon>
        <taxon>Bacilli</taxon>
        <taxon>Lactobacillales</taxon>
        <taxon>Lactobacillaceae</taxon>
        <taxon>Lactobacillus</taxon>
    </lineage>
</organism>
<dbReference type="AlphaFoldDB" id="A0A3G6JDB4"/>
<dbReference type="Gene3D" id="3.30.2320.10">
    <property type="entry name" value="hypothetical protein PF0899 domain"/>
    <property type="match status" value="1"/>
</dbReference>
<evidence type="ECO:0000256" key="2">
    <source>
        <dbReference type="SAM" id="Coils"/>
    </source>
</evidence>
<dbReference type="EMBL" id="CP031023">
    <property type="protein sequence ID" value="AZA15977.1"/>
    <property type="molecule type" value="Genomic_DNA"/>
</dbReference>
<dbReference type="InterPro" id="IPR054612">
    <property type="entry name" value="Phage_capsid-like_C"/>
</dbReference>
<dbReference type="NCBIfam" id="TIGR01554">
    <property type="entry name" value="major_cap_HK97"/>
    <property type="match status" value="1"/>
</dbReference>
<protein>
    <submittedName>
        <fullName evidence="4">Phage major capsid protein</fullName>
    </submittedName>
</protein>
<dbReference type="SUPFAM" id="SSF56563">
    <property type="entry name" value="Major capsid protein gp5"/>
    <property type="match status" value="1"/>
</dbReference>
<evidence type="ECO:0000313" key="4">
    <source>
        <dbReference type="EMBL" id="AZA15977.1"/>
    </source>
</evidence>
<accession>A0A3G6JDB4</accession>
<dbReference type="Pfam" id="PF05065">
    <property type="entry name" value="Phage_capsid"/>
    <property type="match status" value="1"/>
</dbReference>
<name>A0A3G6JDB4_LACDL</name>